<feature type="binding site" evidence="19">
    <location>
        <position position="82"/>
    </location>
    <ligand>
        <name>GTP</name>
        <dbReference type="ChEBI" id="CHEBI:37565"/>
    </ligand>
</feature>
<dbReference type="EMBL" id="JACEIP010000019">
    <property type="protein sequence ID" value="MBA4543646.1"/>
    <property type="molecule type" value="Genomic_DNA"/>
</dbReference>
<evidence type="ECO:0000256" key="1">
    <source>
        <dbReference type="ARBA" id="ARBA00000312"/>
    </source>
</evidence>
<evidence type="ECO:0000256" key="15">
    <source>
        <dbReference type="ARBA" id="ARBA00023134"/>
    </source>
</evidence>
<dbReference type="GO" id="GO:0005525">
    <property type="term" value="F:GTP binding"/>
    <property type="evidence" value="ECO:0007669"/>
    <property type="project" value="UniProtKB-KW"/>
</dbReference>
<organism evidence="20 21">
    <name type="scientific">Thermoactinomyces daqus</name>
    <dbReference type="NCBI Taxonomy" id="1329516"/>
    <lineage>
        <taxon>Bacteria</taxon>
        <taxon>Bacillati</taxon>
        <taxon>Bacillota</taxon>
        <taxon>Bacilli</taxon>
        <taxon>Bacillales</taxon>
        <taxon>Thermoactinomycetaceae</taxon>
        <taxon>Thermoactinomyces</taxon>
    </lineage>
</organism>
<comment type="catalytic activity">
    <reaction evidence="2">
        <text>adenosylcob(III)inamide phosphate + GTP + H(+) = adenosylcob(III)inamide-GDP + diphosphate</text>
        <dbReference type="Rhea" id="RHEA:22712"/>
        <dbReference type="ChEBI" id="CHEBI:15378"/>
        <dbReference type="ChEBI" id="CHEBI:33019"/>
        <dbReference type="ChEBI" id="CHEBI:37565"/>
        <dbReference type="ChEBI" id="CHEBI:58502"/>
        <dbReference type="ChEBI" id="CHEBI:60487"/>
        <dbReference type="EC" id="2.7.7.62"/>
    </reaction>
</comment>
<feature type="binding site" evidence="19">
    <location>
        <begin position="8"/>
        <end position="15"/>
    </location>
    <ligand>
        <name>GTP</name>
        <dbReference type="ChEBI" id="CHEBI:37565"/>
    </ligand>
</feature>
<evidence type="ECO:0000313" key="21">
    <source>
        <dbReference type="Proteomes" id="UP000530514"/>
    </source>
</evidence>
<sequence>MRLVLVTGGVRSGKSAFAETLCRQRGEEVIYLATCEPADAEMKARIANHQLRRPADWEVLEEPHHLAGALAGIPAEKMILLDSITAWVSNRLERHGGESGQKNAIGRIIEEAGEWLALLKTRNAIVVTDEVGLGGVAMHPVTRQFQDALGTVNQMVAEQADEVWMVISGIPWKVKG</sequence>
<dbReference type="NCBIfam" id="NF004469">
    <property type="entry name" value="PRK05800.1"/>
    <property type="match status" value="1"/>
</dbReference>
<evidence type="ECO:0000256" key="13">
    <source>
        <dbReference type="ARBA" id="ARBA00022777"/>
    </source>
</evidence>
<keyword evidence="20" id="KW-0548">Nucleotidyltransferase</keyword>
<dbReference type="RefSeq" id="WP_033099103.1">
    <property type="nucleotide sequence ID" value="NZ_JACEIP010000019.1"/>
</dbReference>
<evidence type="ECO:0000256" key="14">
    <source>
        <dbReference type="ARBA" id="ARBA00022840"/>
    </source>
</evidence>
<dbReference type="GO" id="GO:0043752">
    <property type="term" value="F:adenosylcobinamide kinase activity"/>
    <property type="evidence" value="ECO:0007669"/>
    <property type="project" value="UniProtKB-EC"/>
</dbReference>
<dbReference type="CDD" id="cd00544">
    <property type="entry name" value="CobU"/>
    <property type="match status" value="1"/>
</dbReference>
<evidence type="ECO:0000256" key="9">
    <source>
        <dbReference type="ARBA" id="ARBA00012523"/>
    </source>
</evidence>
<keyword evidence="10" id="KW-0169">Cobalamin biosynthesis</keyword>
<evidence type="ECO:0000256" key="4">
    <source>
        <dbReference type="ARBA" id="ARBA00003889"/>
    </source>
</evidence>
<evidence type="ECO:0000313" key="20">
    <source>
        <dbReference type="EMBL" id="MBA4543646.1"/>
    </source>
</evidence>
<comment type="similarity">
    <text evidence="7">Belongs to the CobU/CobP family.</text>
</comment>
<dbReference type="Proteomes" id="UP000530514">
    <property type="component" value="Unassembled WGS sequence"/>
</dbReference>
<evidence type="ECO:0000256" key="19">
    <source>
        <dbReference type="PIRSR" id="PIRSR006135-2"/>
    </source>
</evidence>
<gene>
    <name evidence="20" type="primary">cobU</name>
    <name evidence="20" type="ORF">H1164_12180</name>
</gene>
<evidence type="ECO:0000256" key="3">
    <source>
        <dbReference type="ARBA" id="ARBA00001522"/>
    </source>
</evidence>
<dbReference type="Gene3D" id="3.40.50.300">
    <property type="entry name" value="P-loop containing nucleotide triphosphate hydrolases"/>
    <property type="match status" value="1"/>
</dbReference>
<evidence type="ECO:0000256" key="2">
    <source>
        <dbReference type="ARBA" id="ARBA00000711"/>
    </source>
</evidence>
<evidence type="ECO:0000256" key="18">
    <source>
        <dbReference type="PIRSR" id="PIRSR006135-1"/>
    </source>
</evidence>
<evidence type="ECO:0000256" key="12">
    <source>
        <dbReference type="ARBA" id="ARBA00022741"/>
    </source>
</evidence>
<keyword evidence="15 19" id="KW-0342">GTP-binding</keyword>
<evidence type="ECO:0000256" key="16">
    <source>
        <dbReference type="ARBA" id="ARBA00029570"/>
    </source>
</evidence>
<dbReference type="PANTHER" id="PTHR34848:SF1">
    <property type="entry name" value="BIFUNCTIONAL ADENOSYLCOBALAMIN BIOSYNTHESIS PROTEIN COBU"/>
    <property type="match status" value="1"/>
</dbReference>
<dbReference type="Pfam" id="PF02283">
    <property type="entry name" value="CobU"/>
    <property type="match status" value="1"/>
</dbReference>
<keyword evidence="12 19" id="KW-0547">Nucleotide-binding</keyword>
<comment type="pathway">
    <text evidence="5">Cofactor biosynthesis; adenosylcobalamin biosynthesis; adenosylcobalamin from cob(II)yrinate a,c-diamide: step 6/7.</text>
</comment>
<comment type="catalytic activity">
    <reaction evidence="1">
        <text>adenosylcob(III)inamide + ATP = adenosylcob(III)inamide phosphate + ADP + H(+)</text>
        <dbReference type="Rhea" id="RHEA:15769"/>
        <dbReference type="ChEBI" id="CHEBI:2480"/>
        <dbReference type="ChEBI" id="CHEBI:15378"/>
        <dbReference type="ChEBI" id="CHEBI:30616"/>
        <dbReference type="ChEBI" id="CHEBI:58502"/>
        <dbReference type="ChEBI" id="CHEBI:456216"/>
        <dbReference type="EC" id="2.7.1.156"/>
    </reaction>
</comment>
<accession>A0A7W2AIC2</accession>
<evidence type="ECO:0000256" key="6">
    <source>
        <dbReference type="ARBA" id="ARBA00005159"/>
    </source>
</evidence>
<keyword evidence="14" id="KW-0067">ATP-binding</keyword>
<comment type="function">
    <text evidence="4">Catalyzes ATP-dependent phosphorylation of adenosylcobinamide and addition of GMP to adenosylcobinamide phosphate.</text>
</comment>
<evidence type="ECO:0000256" key="5">
    <source>
        <dbReference type="ARBA" id="ARBA00004692"/>
    </source>
</evidence>
<comment type="catalytic activity">
    <reaction evidence="3">
        <text>adenosylcob(III)inamide + GTP = adenosylcob(III)inamide phosphate + GDP + H(+)</text>
        <dbReference type="Rhea" id="RHEA:15765"/>
        <dbReference type="ChEBI" id="CHEBI:2480"/>
        <dbReference type="ChEBI" id="CHEBI:15378"/>
        <dbReference type="ChEBI" id="CHEBI:37565"/>
        <dbReference type="ChEBI" id="CHEBI:58189"/>
        <dbReference type="ChEBI" id="CHEBI:58502"/>
        <dbReference type="EC" id="2.7.1.156"/>
    </reaction>
</comment>
<proteinExistence type="inferred from homology"/>
<comment type="caution">
    <text evidence="20">The sequence shown here is derived from an EMBL/GenBank/DDBJ whole genome shotgun (WGS) entry which is preliminary data.</text>
</comment>
<feature type="active site" description="GMP-histidine intermediate" evidence="18">
    <location>
        <position position="49"/>
    </location>
</feature>
<dbReference type="GO" id="GO:0008820">
    <property type="term" value="F:cobinamide phosphate guanylyltransferase activity"/>
    <property type="evidence" value="ECO:0007669"/>
    <property type="project" value="UniProtKB-EC"/>
</dbReference>
<reference evidence="20 21" key="1">
    <citation type="submission" date="2020-07" db="EMBL/GenBank/DDBJ databases">
        <authorList>
            <person name="Feng H."/>
        </authorList>
    </citation>
    <scope>NUCLEOTIDE SEQUENCE [LARGE SCALE GENOMIC DNA]</scope>
    <source>
        <strain evidence="21">s-11</strain>
    </source>
</reference>
<comment type="pathway">
    <text evidence="6">Cofactor biosynthesis; adenosylcobalamin biosynthesis; adenosylcobalamin from cob(II)yrinate a,c-diamide: step 5/7.</text>
</comment>
<dbReference type="PANTHER" id="PTHR34848">
    <property type="match status" value="1"/>
</dbReference>
<dbReference type="AlphaFoldDB" id="A0A7W2AIC2"/>
<dbReference type="InterPro" id="IPR003203">
    <property type="entry name" value="CobU/CobP"/>
</dbReference>
<keyword evidence="21" id="KW-1185">Reference proteome</keyword>
<dbReference type="UniPathway" id="UPA00148">
    <property type="reaction ID" value="UER00236"/>
</dbReference>
<keyword evidence="11 20" id="KW-0808">Transferase</keyword>
<evidence type="ECO:0000256" key="11">
    <source>
        <dbReference type="ARBA" id="ARBA00022679"/>
    </source>
</evidence>
<dbReference type="GO" id="GO:0005524">
    <property type="term" value="F:ATP binding"/>
    <property type="evidence" value="ECO:0007669"/>
    <property type="project" value="UniProtKB-KW"/>
</dbReference>
<dbReference type="EC" id="2.7.1.156" evidence="8"/>
<dbReference type="OrthoDB" id="9799422at2"/>
<dbReference type="GO" id="GO:0009236">
    <property type="term" value="P:cobalamin biosynthetic process"/>
    <property type="evidence" value="ECO:0007669"/>
    <property type="project" value="UniProtKB-UniPathway"/>
</dbReference>
<evidence type="ECO:0000256" key="7">
    <source>
        <dbReference type="ARBA" id="ARBA00007490"/>
    </source>
</evidence>
<evidence type="ECO:0000256" key="10">
    <source>
        <dbReference type="ARBA" id="ARBA00022573"/>
    </source>
</evidence>
<evidence type="ECO:0000256" key="17">
    <source>
        <dbReference type="ARBA" id="ARBA00030571"/>
    </source>
</evidence>
<keyword evidence="13 20" id="KW-0418">Kinase</keyword>
<protein>
    <recommendedName>
        <fullName evidence="16">Adenosylcobinamide kinase</fullName>
        <ecNumber evidence="8">2.7.1.156</ecNumber>
        <ecNumber evidence="9">2.7.7.62</ecNumber>
    </recommendedName>
    <alternativeName>
        <fullName evidence="17">Adenosylcobinamide-phosphate guanylyltransferase</fullName>
    </alternativeName>
</protein>
<dbReference type="PIRSF" id="PIRSF006135">
    <property type="entry name" value="CobU"/>
    <property type="match status" value="1"/>
</dbReference>
<dbReference type="EC" id="2.7.7.62" evidence="9"/>
<evidence type="ECO:0000256" key="8">
    <source>
        <dbReference type="ARBA" id="ARBA00012016"/>
    </source>
</evidence>
<feature type="binding site" evidence="19">
    <location>
        <position position="61"/>
    </location>
    <ligand>
        <name>GTP</name>
        <dbReference type="ChEBI" id="CHEBI:37565"/>
    </ligand>
</feature>
<dbReference type="SUPFAM" id="SSF52540">
    <property type="entry name" value="P-loop containing nucleoside triphosphate hydrolases"/>
    <property type="match status" value="1"/>
</dbReference>
<dbReference type="InterPro" id="IPR027417">
    <property type="entry name" value="P-loop_NTPase"/>
</dbReference>
<name>A0A7W2AIC2_9BACL</name>